<sequence>MDDYQQIKKALEEYKKQVMEAPFTNLSKLIEKFGSDIHNDWVFMYLTAAFIRENENLWERGLYKELSLLNDMEDAILKEYGLTYIEEFNSHEEIPEIKKFLKDSDDLFDNKLAELFKKFGLDEFAELYLSNKAVYFKRYEDIRTKYKDCRLALSEIVTWFNRFDHPS</sequence>
<dbReference type="Proteomes" id="UP000249458">
    <property type="component" value="Unassembled WGS sequence"/>
</dbReference>
<dbReference type="EMBL" id="MVJN01000005">
    <property type="protein sequence ID" value="RAP36672.1"/>
    <property type="molecule type" value="Genomic_DNA"/>
</dbReference>
<evidence type="ECO:0000313" key="1">
    <source>
        <dbReference type="EMBL" id="RAP36672.1"/>
    </source>
</evidence>
<dbReference type="RefSeq" id="WP_112219399.1">
    <property type="nucleotide sequence ID" value="NZ_MVJN01000005.1"/>
</dbReference>
<name>A0A364LJG8_9GAMM</name>
<comment type="caution">
    <text evidence="1">The sequence shown here is derived from an EMBL/GenBank/DDBJ whole genome shotgun (WGS) entry which is preliminary data.</text>
</comment>
<protein>
    <submittedName>
        <fullName evidence="1">Uncharacterized protein</fullName>
    </submittedName>
</protein>
<organism evidence="1 2">
    <name type="scientific">Legionella quinlivanii</name>
    <dbReference type="NCBI Taxonomy" id="45073"/>
    <lineage>
        <taxon>Bacteria</taxon>
        <taxon>Pseudomonadati</taxon>
        <taxon>Pseudomonadota</taxon>
        <taxon>Gammaproteobacteria</taxon>
        <taxon>Legionellales</taxon>
        <taxon>Legionellaceae</taxon>
        <taxon>Legionella</taxon>
    </lineage>
</organism>
<accession>A0A364LJG8</accession>
<gene>
    <name evidence="1" type="ORF">B1207_07670</name>
</gene>
<evidence type="ECO:0000313" key="2">
    <source>
        <dbReference type="Proteomes" id="UP000249458"/>
    </source>
</evidence>
<reference evidence="1 2" key="1">
    <citation type="submission" date="2017-02" db="EMBL/GenBank/DDBJ databases">
        <title>Legionella quilivanii strain from human: case report and whole genome sequencing analysis.</title>
        <authorList>
            <person name="Lalancette C."/>
            <person name="Leduc J.-M."/>
            <person name="Levesque S."/>
            <person name="Fournier E."/>
            <person name="Saoud J."/>
            <person name="Faucher S.P."/>
            <person name="Bernard K."/>
            <person name="Martineau C."/>
            <person name="Longtin J."/>
        </authorList>
    </citation>
    <scope>NUCLEOTIDE SEQUENCE [LARGE SCALE GENOMIC DNA]</scope>
    <source>
        <strain evidence="1 2">ID143958</strain>
    </source>
</reference>
<proteinExistence type="predicted"/>
<dbReference type="AlphaFoldDB" id="A0A364LJG8"/>